<evidence type="ECO:0000313" key="2">
    <source>
        <dbReference type="EMBL" id="PRD56090.1"/>
    </source>
</evidence>
<name>A0A2S9JS60_9SPHI</name>
<feature type="domain" description="RNA polymerase sigma-70 region 2" evidence="1">
    <location>
        <begin position="13"/>
        <end position="64"/>
    </location>
</feature>
<evidence type="ECO:0000313" key="3">
    <source>
        <dbReference type="Proteomes" id="UP000238642"/>
    </source>
</evidence>
<dbReference type="AlphaFoldDB" id="A0A2S9JS60"/>
<dbReference type="InterPro" id="IPR007627">
    <property type="entry name" value="RNA_pol_sigma70_r2"/>
</dbReference>
<dbReference type="RefSeq" id="WP_105722558.1">
    <property type="nucleotide sequence ID" value="NZ_PVBS01000001.1"/>
</dbReference>
<proteinExistence type="predicted"/>
<dbReference type="Proteomes" id="UP000238642">
    <property type="component" value="Unassembled WGS sequence"/>
</dbReference>
<dbReference type="Gene3D" id="1.10.1740.10">
    <property type="match status" value="1"/>
</dbReference>
<gene>
    <name evidence="2" type="ORF">C5749_02075</name>
</gene>
<keyword evidence="3" id="KW-1185">Reference proteome</keyword>
<reference evidence="2 3" key="1">
    <citation type="submission" date="2018-02" db="EMBL/GenBank/DDBJ databases">
        <title>The draft genome of Sphingobacterium gobiense H7.</title>
        <authorList>
            <person name="Li L."/>
            <person name="Liu L."/>
            <person name="Zhang X."/>
            <person name="Wang T."/>
            <person name="Liang L."/>
        </authorList>
    </citation>
    <scope>NUCLEOTIDE SEQUENCE [LARGE SCALE GENOMIC DNA]</scope>
    <source>
        <strain evidence="2 3">ACCC 05757</strain>
    </source>
</reference>
<dbReference type="InterPro" id="IPR013325">
    <property type="entry name" value="RNA_pol_sigma_r2"/>
</dbReference>
<sequence length="64" mass="7728">MTRSLLERRFETLYAQQHRMLYAFVLKRTGSTYVAEEIVQATFIRWWELVSTGRSETMQSEHAW</sequence>
<organism evidence="2 3">
    <name type="scientific">Sphingobacterium gobiense</name>
    <dbReference type="NCBI Taxonomy" id="1382456"/>
    <lineage>
        <taxon>Bacteria</taxon>
        <taxon>Pseudomonadati</taxon>
        <taxon>Bacteroidota</taxon>
        <taxon>Sphingobacteriia</taxon>
        <taxon>Sphingobacteriales</taxon>
        <taxon>Sphingobacteriaceae</taxon>
        <taxon>Sphingobacterium</taxon>
    </lineage>
</organism>
<accession>A0A2S9JS60</accession>
<dbReference type="SUPFAM" id="SSF88946">
    <property type="entry name" value="Sigma2 domain of RNA polymerase sigma factors"/>
    <property type="match status" value="1"/>
</dbReference>
<dbReference type="GO" id="GO:0006352">
    <property type="term" value="P:DNA-templated transcription initiation"/>
    <property type="evidence" value="ECO:0007669"/>
    <property type="project" value="InterPro"/>
</dbReference>
<dbReference type="Pfam" id="PF04542">
    <property type="entry name" value="Sigma70_r2"/>
    <property type="match status" value="1"/>
</dbReference>
<dbReference type="EMBL" id="PVBS01000001">
    <property type="protein sequence ID" value="PRD56090.1"/>
    <property type="molecule type" value="Genomic_DNA"/>
</dbReference>
<evidence type="ECO:0000259" key="1">
    <source>
        <dbReference type="Pfam" id="PF04542"/>
    </source>
</evidence>
<comment type="caution">
    <text evidence="2">The sequence shown here is derived from an EMBL/GenBank/DDBJ whole genome shotgun (WGS) entry which is preliminary data.</text>
</comment>
<dbReference type="GO" id="GO:0003700">
    <property type="term" value="F:DNA-binding transcription factor activity"/>
    <property type="evidence" value="ECO:0007669"/>
    <property type="project" value="InterPro"/>
</dbReference>
<dbReference type="OrthoDB" id="1342792at2"/>
<protein>
    <recommendedName>
        <fullName evidence="1">RNA polymerase sigma-70 region 2 domain-containing protein</fullName>
    </recommendedName>
</protein>